<dbReference type="HOGENOM" id="CLU_002755_1_2_3"/>
<evidence type="ECO:0000313" key="3">
    <source>
        <dbReference type="EMBL" id="EGJ35246.1"/>
    </source>
</evidence>
<dbReference type="Gene3D" id="1.20.1640.10">
    <property type="entry name" value="Multidrug efflux transporter AcrB transmembrane domain"/>
    <property type="match status" value="4"/>
</dbReference>
<organism evidence="3 4">
    <name type="scientific">Moorena producens 3L</name>
    <dbReference type="NCBI Taxonomy" id="489825"/>
    <lineage>
        <taxon>Bacteria</taxon>
        <taxon>Bacillati</taxon>
        <taxon>Cyanobacteriota</taxon>
        <taxon>Cyanophyceae</taxon>
        <taxon>Coleofasciculales</taxon>
        <taxon>Coleofasciculaceae</taxon>
        <taxon>Moorena</taxon>
    </lineage>
</organism>
<feature type="transmembrane region" description="Helical" evidence="2">
    <location>
        <begin position="20"/>
        <end position="42"/>
    </location>
</feature>
<sequence>MVKLSSLNALRKRFNISRLAIKYSRVTIGFWIAMVVAGLLAFSSLKYALFPDITFPVVVVNAQVPLETALETEQKLTQPIEERLFPLAGLDQMVSSTYPGRTVVTLYFHVGTDLNSSSMEVEKTLWQIALPEGATFQVIPFNLNESSAVSYTIKSDTKDLKELAEIAKTSVLPEIAQLPGVLKVNLLGGGETTFTALNSGSDLTKQAPEIIKEEQRQDTPESPIPVTPTRIRFNGQEALAFQVIKGGDANTLDVVSRVEETVQRLQGSLPGVQLVLAVTQANYIREATQSTIDGLVLAIVLAVLVIFTFLRNWRATLITALAIPISLLGTAIVMAIYGFNLETITLLALALVIGIIIDDAIVEVENISRHLEAGESPRQAALSATNEIGLTVSASTLTIVAVFLPVGLMGGNLGQFFKPFGLTVSAAVLTSLLVARTLCPVLAVYWLKPRQGKREQGTVNREKLSTVVFDFWLRSNPKYPDLLRWSLGNRKFVVALAVLSLVAGISLIPLIPQGFIPTLDRGEFMITYTAPLPQMPSASQFGDLINKILNLGGFDTNSQESKPLSNSDTNSDTNPDLREQLKPQLSKPKLSNSGFNGLFAIQSGMKLVLNQSEQVAKQLEEAVLAFPEVESVYTVVGVQGEPNKGNLQVKLKRNRQYTTAQVQEKMRAALPKISGVTTSVEDIQFIELPTQKPVQVALLGDDLEVLGNSAADLKNRIETLPGLVDVEATGQNNRGNRITEIEHVNGQRGVYVRASLNQGHRLGDATEEVVKVAKLVLPDGVRLQLWGDSALSSHVLGSFAGTLTLSVTCMLLVLILPFGRLLEPMVVGLSLPLSIVGAMLALLITQSDFGMISLIGLIFLLGLLDKNALLLMDYVNQLRRGGLSRTEAILETGVVRLRPIIMTTASTILGMLPLALGFGAGAELRQPMAVAIIGGLLTSTLLSLIVVPVLYSLLEDCWVGLFSGIALRASQKSEVRSQK</sequence>
<evidence type="ECO:0000313" key="4">
    <source>
        <dbReference type="Proteomes" id="UP000003959"/>
    </source>
</evidence>
<dbReference type="Gene3D" id="3.30.70.1430">
    <property type="entry name" value="Multidrug efflux transporter AcrB pore domain"/>
    <property type="match status" value="2"/>
</dbReference>
<accession>F4XJG6</accession>
<feature type="transmembrane region" description="Helical" evidence="2">
    <location>
        <begin position="928"/>
        <end position="954"/>
    </location>
</feature>
<dbReference type="OrthoDB" id="9791035at2"/>
<feature type="transmembrane region" description="Helical" evidence="2">
    <location>
        <begin position="851"/>
        <end position="875"/>
    </location>
</feature>
<feature type="compositionally biased region" description="Polar residues" evidence="1">
    <location>
        <begin position="558"/>
        <end position="574"/>
    </location>
</feature>
<dbReference type="AlphaFoldDB" id="F4XJG6"/>
<dbReference type="SUPFAM" id="SSF82693">
    <property type="entry name" value="Multidrug efflux transporter AcrB pore domain, PN1, PN2, PC1 and PC2 subdomains"/>
    <property type="match status" value="3"/>
</dbReference>
<reference evidence="4" key="1">
    <citation type="journal article" date="2011" name="Proc. Natl. Acad. Sci. U.S.A.">
        <title>Genomic insights into the physiology and ecology of the marine filamentous cyanobacterium Lyngbya majuscula.</title>
        <authorList>
            <person name="Jones A.C."/>
            <person name="Monroe E.A."/>
            <person name="Podell S."/>
            <person name="Hess W.R."/>
            <person name="Klages S."/>
            <person name="Esquenazi E."/>
            <person name="Niessen S."/>
            <person name="Hoover H."/>
            <person name="Rothmann M."/>
            <person name="Lasken R.S."/>
            <person name="Yates J.R.III."/>
            <person name="Reinhardt R."/>
            <person name="Kube M."/>
            <person name="Burkart M.D."/>
            <person name="Allen E.E."/>
            <person name="Dorrestein P.C."/>
            <person name="Gerwick W.H."/>
            <person name="Gerwick L."/>
        </authorList>
    </citation>
    <scope>NUCLEOTIDE SEQUENCE [LARGE SCALE GENOMIC DNA]</scope>
    <source>
        <strain evidence="4">3L</strain>
    </source>
</reference>
<dbReference type="SUPFAM" id="SSF82866">
    <property type="entry name" value="Multidrug efflux transporter AcrB transmembrane domain"/>
    <property type="match status" value="2"/>
</dbReference>
<proteinExistence type="predicted"/>
<dbReference type="PANTHER" id="PTHR32063">
    <property type="match status" value="1"/>
</dbReference>
<dbReference type="Proteomes" id="UP000003959">
    <property type="component" value="Unassembled WGS sequence"/>
</dbReference>
<feature type="transmembrane region" description="Helical" evidence="2">
    <location>
        <begin position="900"/>
        <end position="922"/>
    </location>
</feature>
<dbReference type="GO" id="GO:0005886">
    <property type="term" value="C:plasma membrane"/>
    <property type="evidence" value="ECO:0007669"/>
    <property type="project" value="TreeGrafter"/>
</dbReference>
<feature type="transmembrane region" description="Helical" evidence="2">
    <location>
        <begin position="317"/>
        <end position="337"/>
    </location>
</feature>
<feature type="transmembrane region" description="Helical" evidence="2">
    <location>
        <begin position="292"/>
        <end position="310"/>
    </location>
</feature>
<dbReference type="Gene3D" id="3.30.70.1440">
    <property type="entry name" value="Multidrug efflux transporter AcrB pore domain"/>
    <property type="match status" value="2"/>
</dbReference>
<keyword evidence="2" id="KW-1133">Transmembrane helix</keyword>
<evidence type="ECO:0000256" key="2">
    <source>
        <dbReference type="SAM" id="Phobius"/>
    </source>
</evidence>
<feature type="transmembrane region" description="Helical" evidence="2">
    <location>
        <begin position="388"/>
        <end position="408"/>
    </location>
</feature>
<dbReference type="eggNOG" id="COG0841">
    <property type="taxonomic scope" value="Bacteria"/>
</dbReference>
<dbReference type="Gene3D" id="3.30.70.1320">
    <property type="entry name" value="Multidrug efflux transporter AcrB pore domain like"/>
    <property type="match status" value="2"/>
</dbReference>
<keyword evidence="4" id="KW-1185">Reference proteome</keyword>
<keyword evidence="2" id="KW-0812">Transmembrane</keyword>
<feature type="transmembrane region" description="Helical" evidence="2">
    <location>
        <begin position="795"/>
        <end position="818"/>
    </location>
</feature>
<feature type="transmembrane region" description="Helical" evidence="2">
    <location>
        <begin position="343"/>
        <end position="362"/>
    </location>
</feature>
<dbReference type="EMBL" id="GL890823">
    <property type="protein sequence ID" value="EGJ35246.1"/>
    <property type="molecule type" value="Genomic_DNA"/>
</dbReference>
<dbReference type="InterPro" id="IPR001036">
    <property type="entry name" value="Acrflvin-R"/>
</dbReference>
<feature type="transmembrane region" description="Helical" evidence="2">
    <location>
        <begin position="492"/>
        <end position="511"/>
    </location>
</feature>
<dbReference type="RefSeq" id="WP_008178587.1">
    <property type="nucleotide sequence ID" value="NZ_GL890823.1"/>
</dbReference>
<feature type="region of interest" description="Disordered" evidence="1">
    <location>
        <begin position="558"/>
        <end position="589"/>
    </location>
</feature>
<dbReference type="PANTHER" id="PTHR32063:SF0">
    <property type="entry name" value="SWARMING MOTILITY PROTEIN SWRC"/>
    <property type="match status" value="1"/>
</dbReference>
<evidence type="ECO:0000256" key="1">
    <source>
        <dbReference type="SAM" id="MobiDB-lite"/>
    </source>
</evidence>
<keyword evidence="2" id="KW-0472">Membrane</keyword>
<feature type="transmembrane region" description="Helical" evidence="2">
    <location>
        <begin position="420"/>
        <end position="447"/>
    </location>
</feature>
<gene>
    <name evidence="3" type="ORF">LYNGBM3L_07750</name>
</gene>
<name>F4XJG6_9CYAN</name>
<dbReference type="GO" id="GO:0042910">
    <property type="term" value="F:xenobiotic transmembrane transporter activity"/>
    <property type="evidence" value="ECO:0007669"/>
    <property type="project" value="TreeGrafter"/>
</dbReference>
<dbReference type="PRINTS" id="PR00702">
    <property type="entry name" value="ACRIFLAVINRP"/>
</dbReference>
<protein>
    <submittedName>
        <fullName evidence="3">Cation/multidrug efflux pump</fullName>
    </submittedName>
</protein>
<feature type="transmembrane region" description="Helical" evidence="2">
    <location>
        <begin position="825"/>
        <end position="845"/>
    </location>
</feature>
<dbReference type="Pfam" id="PF00873">
    <property type="entry name" value="ACR_tran"/>
    <property type="match status" value="4"/>
</dbReference>